<evidence type="ECO:0000256" key="9">
    <source>
        <dbReference type="RuleBase" id="RU003357"/>
    </source>
</evidence>
<organism evidence="13 14">
    <name type="scientific">Novosphingobium marinum</name>
    <dbReference type="NCBI Taxonomy" id="1514948"/>
    <lineage>
        <taxon>Bacteria</taxon>
        <taxon>Pseudomonadati</taxon>
        <taxon>Pseudomonadota</taxon>
        <taxon>Alphaproteobacteria</taxon>
        <taxon>Sphingomonadales</taxon>
        <taxon>Sphingomonadaceae</taxon>
        <taxon>Novosphingobium</taxon>
    </lineage>
</organism>
<dbReference type="PROSITE" id="PS52016">
    <property type="entry name" value="TONB_DEPENDENT_REC_3"/>
    <property type="match status" value="1"/>
</dbReference>
<keyword evidence="10" id="KW-0732">Signal</keyword>
<dbReference type="AlphaFoldDB" id="A0A7Y9XSM6"/>
<proteinExistence type="inferred from homology"/>
<keyword evidence="3 8" id="KW-1134">Transmembrane beta strand</keyword>
<evidence type="ECO:0000256" key="2">
    <source>
        <dbReference type="ARBA" id="ARBA00022448"/>
    </source>
</evidence>
<feature type="chain" id="PRO_5031416781" evidence="10">
    <location>
        <begin position="33"/>
        <end position="1011"/>
    </location>
</feature>
<evidence type="ECO:0000256" key="4">
    <source>
        <dbReference type="ARBA" id="ARBA00022692"/>
    </source>
</evidence>
<feature type="domain" description="TonB-dependent receptor plug" evidence="12">
    <location>
        <begin position="60"/>
        <end position="177"/>
    </location>
</feature>
<sequence>MKIEFSKAAARGISYGALAVATASGGSAYAQAPGVQDAPPPPTETAPIIVTGSRIVTPDLDTPNPVVSISEEAIEQSGLTNVASLLAQTPALFNSETNYDAAGSQARFGGAGVNLLDLRNLGPQRTLVLVNSRRHVAGVPGEAAVDVNTIPLALVERVEVLTGGVSAIYGADGVSGVVNFVMKRDFEGIDARAQYGLSDFGDAPSTYLSATAGKNFSDGRGNIALSYEYRRDGRVNFADRPFGRPDAPFFVRNPDDIPDDPAVFDEILLTNLGYSDSSRDGAVIVDSSFVPTFRGGGQPYDGGRFLPESGFLAQGGDNTPISYYQGDLQAEVASHNVNLLLGYEITPSIRVYAEGKYVASKAFTISQPSFDFYNFVSADNPFIPQAIRGAIQPGNLSDFGLPDGVLYSRDNFDFGTRNERINRDLYRGVIGVEGDISSNARFDVSYVYGENSFTFVSENYRLADRFFAALDAVDEGEFLTGTPNGNIRCRVDLTGGVIDPTFWNYGNTAQTFTPGANSGCVPLNIFGEGVASQEALDFINVDLRNRVKLKQHVATAFVSGDFGQYFELPGGPVSFALGGEYRKEQSDYRPDPISTQATDFDPEGSVLQDLALLAPEQGSFDVWEAFAELRVPILGDMPFAHRLEFGAAIRFSDYSTIGSTTTWKVDGTWSPVPDITFRGSYSEAVRAPNITELFAPRSGTFAFLTDPCSPVNVNNGTEFRAANCEALISGLGVDFDSFDFDSDVASSASLLGRTAGNTSLQEEKAKTWTAGVVLRPLFAPRLAITFDWYDIRLENAINTATLQETTEFCVDAPTLDNVFCDSITRSTDTGFVTNYLLQPQNVAFFETAGADMTIGYSFDAGSAGEFRLQGTVGYLDKLKFLPANGGTVDIDRGEAGAPKWVGTGDITWKLDNFELNYGLNFIGKQRRYEFDETAADPDLVDPQYLYIGSVITHDARLAWTTEYDKATFYLGVNNFTNELPSIGSSNTPVSFLGRFFYAGFTINTDDLNPFR</sequence>
<dbReference type="Gene3D" id="2.40.170.20">
    <property type="entry name" value="TonB-dependent receptor, beta-barrel domain"/>
    <property type="match status" value="1"/>
</dbReference>
<keyword evidence="4 8" id="KW-0812">Transmembrane</keyword>
<dbReference type="InterPro" id="IPR000531">
    <property type="entry name" value="Beta-barrel_TonB"/>
</dbReference>
<dbReference type="Proteomes" id="UP000522081">
    <property type="component" value="Unassembled WGS sequence"/>
</dbReference>
<dbReference type="GO" id="GO:0009279">
    <property type="term" value="C:cell outer membrane"/>
    <property type="evidence" value="ECO:0007669"/>
    <property type="project" value="UniProtKB-SubCell"/>
</dbReference>
<dbReference type="InterPro" id="IPR037066">
    <property type="entry name" value="Plug_dom_sf"/>
</dbReference>
<feature type="domain" description="TonB-dependent receptor-like beta-barrel" evidence="11">
    <location>
        <begin position="438"/>
        <end position="974"/>
    </location>
</feature>
<protein>
    <submittedName>
        <fullName evidence="13">Outer membrane receptor protein involved in Fe transport</fullName>
    </submittedName>
</protein>
<evidence type="ECO:0000256" key="5">
    <source>
        <dbReference type="ARBA" id="ARBA00023077"/>
    </source>
</evidence>
<feature type="signal peptide" evidence="10">
    <location>
        <begin position="1"/>
        <end position="32"/>
    </location>
</feature>
<comment type="caution">
    <text evidence="13">The sequence shown here is derived from an EMBL/GenBank/DDBJ whole genome shotgun (WGS) entry which is preliminary data.</text>
</comment>
<comment type="similarity">
    <text evidence="8 9">Belongs to the TonB-dependent receptor family.</text>
</comment>
<evidence type="ECO:0000313" key="14">
    <source>
        <dbReference type="Proteomes" id="UP000522081"/>
    </source>
</evidence>
<evidence type="ECO:0000256" key="3">
    <source>
        <dbReference type="ARBA" id="ARBA00022452"/>
    </source>
</evidence>
<dbReference type="Gene3D" id="2.170.130.10">
    <property type="entry name" value="TonB-dependent receptor, plug domain"/>
    <property type="match status" value="1"/>
</dbReference>
<reference evidence="13 14" key="1">
    <citation type="submission" date="2020-07" db="EMBL/GenBank/DDBJ databases">
        <title>Genomic Encyclopedia of Type Strains, Phase IV (KMG-IV): sequencing the most valuable type-strain genomes for metagenomic binning, comparative biology and taxonomic classification.</title>
        <authorList>
            <person name="Goeker M."/>
        </authorList>
    </citation>
    <scope>NUCLEOTIDE SEQUENCE [LARGE SCALE GENOMIC DNA]</scope>
    <source>
        <strain evidence="13 14">DSM 29043</strain>
    </source>
</reference>
<keyword evidence="7 8" id="KW-0998">Cell outer membrane</keyword>
<comment type="subcellular location">
    <subcellularLocation>
        <location evidence="1 8">Cell outer membrane</location>
        <topology evidence="1 8">Multi-pass membrane protein</topology>
    </subcellularLocation>
</comment>
<evidence type="ECO:0000256" key="7">
    <source>
        <dbReference type="ARBA" id="ARBA00023237"/>
    </source>
</evidence>
<dbReference type="Pfam" id="PF07715">
    <property type="entry name" value="Plug"/>
    <property type="match status" value="1"/>
</dbReference>
<evidence type="ECO:0000256" key="6">
    <source>
        <dbReference type="ARBA" id="ARBA00023136"/>
    </source>
</evidence>
<name>A0A7Y9XSM6_9SPHN</name>
<dbReference type="EMBL" id="JACBZF010000001">
    <property type="protein sequence ID" value="NYH93732.1"/>
    <property type="molecule type" value="Genomic_DNA"/>
</dbReference>
<gene>
    <name evidence="13" type="ORF">FHS75_000037</name>
</gene>
<evidence type="ECO:0000256" key="8">
    <source>
        <dbReference type="PROSITE-ProRule" id="PRU01360"/>
    </source>
</evidence>
<dbReference type="InterPro" id="IPR036942">
    <property type="entry name" value="Beta-barrel_TonB_sf"/>
</dbReference>
<evidence type="ECO:0000259" key="12">
    <source>
        <dbReference type="Pfam" id="PF07715"/>
    </source>
</evidence>
<dbReference type="PANTHER" id="PTHR47234:SF2">
    <property type="entry name" value="TONB-DEPENDENT RECEPTOR"/>
    <property type="match status" value="1"/>
</dbReference>
<accession>A0A7Y9XSM6</accession>
<keyword evidence="2 8" id="KW-0813">Transport</keyword>
<keyword evidence="14" id="KW-1185">Reference proteome</keyword>
<keyword evidence="5 9" id="KW-0798">TonB box</keyword>
<dbReference type="InterPro" id="IPR012910">
    <property type="entry name" value="Plug_dom"/>
</dbReference>
<dbReference type="Pfam" id="PF00593">
    <property type="entry name" value="TonB_dep_Rec_b-barrel"/>
    <property type="match status" value="1"/>
</dbReference>
<evidence type="ECO:0000256" key="10">
    <source>
        <dbReference type="SAM" id="SignalP"/>
    </source>
</evidence>
<keyword evidence="13" id="KW-0675">Receptor</keyword>
<evidence type="ECO:0000259" key="11">
    <source>
        <dbReference type="Pfam" id="PF00593"/>
    </source>
</evidence>
<dbReference type="SUPFAM" id="SSF56935">
    <property type="entry name" value="Porins"/>
    <property type="match status" value="1"/>
</dbReference>
<dbReference type="PANTHER" id="PTHR47234">
    <property type="match status" value="1"/>
</dbReference>
<keyword evidence="6 8" id="KW-0472">Membrane</keyword>
<dbReference type="RefSeq" id="WP_179405708.1">
    <property type="nucleotide sequence ID" value="NZ_BMGF01000001.1"/>
</dbReference>
<evidence type="ECO:0000256" key="1">
    <source>
        <dbReference type="ARBA" id="ARBA00004571"/>
    </source>
</evidence>
<dbReference type="InterPro" id="IPR039426">
    <property type="entry name" value="TonB-dep_rcpt-like"/>
</dbReference>
<evidence type="ECO:0000313" key="13">
    <source>
        <dbReference type="EMBL" id="NYH93732.1"/>
    </source>
</evidence>